<accession>A0A2T0BE25</accession>
<protein>
    <submittedName>
        <fullName evidence="5">Purine catabolism regulatory protein</fullName>
    </submittedName>
</protein>
<organism evidence="5 6">
    <name type="scientific">Clostridium vincentii</name>
    <dbReference type="NCBI Taxonomy" id="52704"/>
    <lineage>
        <taxon>Bacteria</taxon>
        <taxon>Bacillati</taxon>
        <taxon>Bacillota</taxon>
        <taxon>Clostridia</taxon>
        <taxon>Eubacteriales</taxon>
        <taxon>Clostridiaceae</taxon>
        <taxon>Clostridium</taxon>
    </lineage>
</organism>
<dbReference type="PANTHER" id="PTHR33744">
    <property type="entry name" value="CARBOHYDRATE DIACID REGULATOR"/>
    <property type="match status" value="1"/>
</dbReference>
<gene>
    <name evidence="5" type="primary">pucR_2</name>
    <name evidence="5" type="ORF">CLVI_19400</name>
</gene>
<dbReference type="OrthoDB" id="143422at2"/>
<sequence length="415" mass="47534">MSIMVKDILKFKSLQEMSLVGGERGLQKSIEWMYIGEYFTNPLEIGQWLKGGEIVYITGVAIKDDTGQLIKLIQEINDKKAVGLIVNVGPYIKKVPKEAIDVANELELPIFELPWETKLVEVSQEICNAIIVSNIEENSLTQFLSNILFGSGEFGIDVLEKINYFGYNISRECHIGVVDIDDFSGFIKNKEIKDEETISKVKLLFGKIVEDILEKYRLKVPLIYKNDCVIFLNRFEDARMVRLNSALREIQRIVSNRIEGITVSVGIGNPYKDLKMMKQSLNEAEVALETIKCEGKQNTVINYKDIGIYGLLFSIPNKETLREYYLDNLGALADHDVMNDSNLFQTLETYLEENCNITITAEKLFLHRNTLKYRIKKIEELLDCHLHDFNDCANLKIAVYIKKILKKNHTLSLID</sequence>
<dbReference type="Pfam" id="PF13556">
    <property type="entry name" value="HTH_30"/>
    <property type="match status" value="1"/>
</dbReference>
<evidence type="ECO:0000313" key="5">
    <source>
        <dbReference type="EMBL" id="PRR82140.1"/>
    </source>
</evidence>
<dbReference type="EMBL" id="PVXQ01000019">
    <property type="protein sequence ID" value="PRR82140.1"/>
    <property type="molecule type" value="Genomic_DNA"/>
</dbReference>
<dbReference type="InterPro" id="IPR025736">
    <property type="entry name" value="PucR_C-HTH_dom"/>
</dbReference>
<dbReference type="Gene3D" id="1.10.10.2840">
    <property type="entry name" value="PucR C-terminal helix-turn-helix domain"/>
    <property type="match status" value="1"/>
</dbReference>
<dbReference type="AlphaFoldDB" id="A0A2T0BE25"/>
<evidence type="ECO:0000256" key="1">
    <source>
        <dbReference type="ARBA" id="ARBA00006754"/>
    </source>
</evidence>
<dbReference type="InterPro" id="IPR042070">
    <property type="entry name" value="PucR_C-HTH_sf"/>
</dbReference>
<feature type="domain" description="Purine catabolism PurC-like" evidence="2">
    <location>
        <begin position="7"/>
        <end position="130"/>
    </location>
</feature>
<dbReference type="PANTHER" id="PTHR33744:SF1">
    <property type="entry name" value="DNA-BINDING TRANSCRIPTIONAL ACTIVATOR ADER"/>
    <property type="match status" value="1"/>
</dbReference>
<evidence type="ECO:0000313" key="6">
    <source>
        <dbReference type="Proteomes" id="UP000239471"/>
    </source>
</evidence>
<evidence type="ECO:0000259" key="3">
    <source>
        <dbReference type="Pfam" id="PF13556"/>
    </source>
</evidence>
<dbReference type="RefSeq" id="WP_106059912.1">
    <property type="nucleotide sequence ID" value="NZ_PVXQ01000019.1"/>
</dbReference>
<dbReference type="InterPro" id="IPR012914">
    <property type="entry name" value="PucR_dom"/>
</dbReference>
<feature type="domain" description="CdaR GGDEF-like" evidence="4">
    <location>
        <begin position="157"/>
        <end position="289"/>
    </location>
</feature>
<comment type="similarity">
    <text evidence="1">Belongs to the CdaR family.</text>
</comment>
<reference evidence="5 6" key="1">
    <citation type="submission" date="2018-03" db="EMBL/GenBank/DDBJ databases">
        <title>Genome sequence of Clostridium vincentii DSM 10228.</title>
        <authorList>
            <person name="Poehlein A."/>
            <person name="Daniel R."/>
        </authorList>
    </citation>
    <scope>NUCLEOTIDE SEQUENCE [LARGE SCALE GENOMIC DNA]</scope>
    <source>
        <strain evidence="5 6">DSM 10228</strain>
    </source>
</reference>
<evidence type="ECO:0000259" key="2">
    <source>
        <dbReference type="Pfam" id="PF07905"/>
    </source>
</evidence>
<proteinExistence type="inferred from homology"/>
<dbReference type="InterPro" id="IPR041522">
    <property type="entry name" value="CdaR_GGDEF"/>
</dbReference>
<feature type="domain" description="PucR C-terminal helix-turn-helix" evidence="3">
    <location>
        <begin position="343"/>
        <end position="400"/>
    </location>
</feature>
<dbReference type="InterPro" id="IPR051448">
    <property type="entry name" value="CdaR-like_regulators"/>
</dbReference>
<evidence type="ECO:0000259" key="4">
    <source>
        <dbReference type="Pfam" id="PF17853"/>
    </source>
</evidence>
<dbReference type="Pfam" id="PF07905">
    <property type="entry name" value="PucR"/>
    <property type="match status" value="1"/>
</dbReference>
<dbReference type="Proteomes" id="UP000239471">
    <property type="component" value="Unassembled WGS sequence"/>
</dbReference>
<dbReference type="Pfam" id="PF17853">
    <property type="entry name" value="GGDEF_2"/>
    <property type="match status" value="1"/>
</dbReference>
<keyword evidence="6" id="KW-1185">Reference proteome</keyword>
<comment type="caution">
    <text evidence="5">The sequence shown here is derived from an EMBL/GenBank/DDBJ whole genome shotgun (WGS) entry which is preliminary data.</text>
</comment>
<name>A0A2T0BE25_9CLOT</name>